<evidence type="ECO:0000256" key="3">
    <source>
        <dbReference type="ARBA" id="ARBA00022801"/>
    </source>
</evidence>
<dbReference type="GO" id="GO:0016787">
    <property type="term" value="F:hydrolase activity"/>
    <property type="evidence" value="ECO:0007669"/>
    <property type="project" value="UniProtKB-KW"/>
</dbReference>
<evidence type="ECO:0000313" key="6">
    <source>
        <dbReference type="EMBL" id="MBF9066673.1"/>
    </source>
</evidence>
<name>A0A931AY31_9ACTN</name>
<sequence>MNPLPDRSAPRVSARAVLTDQLDRLLLVRHQNADRDFHVLPGGRLEPGETAAEAARREMLEETGLRVVIGDLLWVREFLPERHPGDPHHTTVRQQLQLIFRAALGPGAEQSAPLQPDPTQTDLVWQPLTALDAVTLVPVGLAGPLAELGRGHSPVYLGDLA</sequence>
<evidence type="ECO:0000259" key="5">
    <source>
        <dbReference type="PROSITE" id="PS51462"/>
    </source>
</evidence>
<comment type="cofactor">
    <cofactor evidence="1">
        <name>Mg(2+)</name>
        <dbReference type="ChEBI" id="CHEBI:18420"/>
    </cofactor>
</comment>
<dbReference type="Proteomes" id="UP000657385">
    <property type="component" value="Unassembled WGS sequence"/>
</dbReference>
<dbReference type="SUPFAM" id="SSF55811">
    <property type="entry name" value="Nudix"/>
    <property type="match status" value="1"/>
</dbReference>
<reference evidence="6" key="1">
    <citation type="submission" date="2020-11" db="EMBL/GenBank/DDBJ databases">
        <title>Isolation and identification of active actinomycetes.</title>
        <authorList>
            <person name="Yu B."/>
        </authorList>
    </citation>
    <scope>NUCLEOTIDE SEQUENCE</scope>
    <source>
        <strain evidence="6">NEAU-YB345</strain>
    </source>
</reference>
<evidence type="ECO:0000256" key="2">
    <source>
        <dbReference type="ARBA" id="ARBA00005582"/>
    </source>
</evidence>
<dbReference type="InterPro" id="IPR020084">
    <property type="entry name" value="NUDIX_hydrolase_CS"/>
</dbReference>
<dbReference type="Pfam" id="PF00293">
    <property type="entry name" value="NUDIX"/>
    <property type="match status" value="1"/>
</dbReference>
<dbReference type="InterPro" id="IPR015797">
    <property type="entry name" value="NUDIX_hydrolase-like_dom_sf"/>
</dbReference>
<dbReference type="PRINTS" id="PR00502">
    <property type="entry name" value="NUDIXFAMILY"/>
</dbReference>
<evidence type="ECO:0000313" key="7">
    <source>
        <dbReference type="Proteomes" id="UP000657385"/>
    </source>
</evidence>
<organism evidence="6 7">
    <name type="scientific">Streptacidiphilus fuscans</name>
    <dbReference type="NCBI Taxonomy" id="2789292"/>
    <lineage>
        <taxon>Bacteria</taxon>
        <taxon>Bacillati</taxon>
        <taxon>Actinomycetota</taxon>
        <taxon>Actinomycetes</taxon>
        <taxon>Kitasatosporales</taxon>
        <taxon>Streptomycetaceae</taxon>
        <taxon>Streptacidiphilus</taxon>
    </lineage>
</organism>
<protein>
    <submittedName>
        <fullName evidence="6">NUDIX domain-containing protein</fullName>
    </submittedName>
</protein>
<feature type="domain" description="Nudix hydrolase" evidence="5">
    <location>
        <begin position="9"/>
        <end position="148"/>
    </location>
</feature>
<comment type="caution">
    <text evidence="6">The sequence shown here is derived from an EMBL/GenBank/DDBJ whole genome shotgun (WGS) entry which is preliminary data.</text>
</comment>
<dbReference type="Gene3D" id="3.90.79.10">
    <property type="entry name" value="Nucleoside Triphosphate Pyrophosphohydrolase"/>
    <property type="match status" value="1"/>
</dbReference>
<gene>
    <name evidence="6" type="ORF">I2501_01305</name>
</gene>
<dbReference type="PROSITE" id="PS51462">
    <property type="entry name" value="NUDIX"/>
    <property type="match status" value="1"/>
</dbReference>
<dbReference type="InterPro" id="IPR000086">
    <property type="entry name" value="NUDIX_hydrolase_dom"/>
</dbReference>
<proteinExistence type="inferred from homology"/>
<dbReference type="EMBL" id="JADPRT010000001">
    <property type="protein sequence ID" value="MBF9066673.1"/>
    <property type="molecule type" value="Genomic_DNA"/>
</dbReference>
<keyword evidence="7" id="KW-1185">Reference proteome</keyword>
<dbReference type="PANTHER" id="PTHR43046">
    <property type="entry name" value="GDP-MANNOSE MANNOSYL HYDROLASE"/>
    <property type="match status" value="1"/>
</dbReference>
<comment type="similarity">
    <text evidence="2 4">Belongs to the Nudix hydrolase family.</text>
</comment>
<evidence type="ECO:0000256" key="4">
    <source>
        <dbReference type="RuleBase" id="RU003476"/>
    </source>
</evidence>
<dbReference type="PANTHER" id="PTHR43046:SF16">
    <property type="entry name" value="ADP-RIBOSE PYROPHOSPHATASE YJHB-RELATED"/>
    <property type="match status" value="1"/>
</dbReference>
<dbReference type="InterPro" id="IPR020476">
    <property type="entry name" value="Nudix_hydrolase"/>
</dbReference>
<keyword evidence="3 4" id="KW-0378">Hydrolase</keyword>
<dbReference type="AlphaFoldDB" id="A0A931AY31"/>
<accession>A0A931AY31</accession>
<evidence type="ECO:0000256" key="1">
    <source>
        <dbReference type="ARBA" id="ARBA00001946"/>
    </source>
</evidence>
<dbReference type="PROSITE" id="PS00893">
    <property type="entry name" value="NUDIX_BOX"/>
    <property type="match status" value="1"/>
</dbReference>
<dbReference type="RefSeq" id="WP_196191866.1">
    <property type="nucleotide sequence ID" value="NZ_JADPRT010000001.1"/>
</dbReference>